<dbReference type="PANTHER" id="PTHR34310:SF5">
    <property type="entry name" value="DUF427 DOMAIN PROTEIN (AFU_ORTHOLOGUE AFUA_3G02220)"/>
    <property type="match status" value="1"/>
</dbReference>
<feature type="domain" description="DUF427" evidence="1">
    <location>
        <begin position="4"/>
        <end position="88"/>
    </location>
</feature>
<dbReference type="InterPro" id="IPR038694">
    <property type="entry name" value="DUF427_sf"/>
</dbReference>
<dbReference type="OrthoDB" id="9815163at2"/>
<sequence length="101" mass="11351">MPTATFNGEVIADAEDVITIEGVAYFPPESVRLDCLEETATRTGCPWRGIATYYTVRVGDREERDAAWRYLEPKRKARRIAGWVAFWKGVEVQGVEGGLVE</sequence>
<dbReference type="Pfam" id="PF04248">
    <property type="entry name" value="NTP_transf_9"/>
    <property type="match status" value="1"/>
</dbReference>
<organism evidence="2 3">
    <name type="scientific">Thalassobaculum litoreum DSM 18839</name>
    <dbReference type="NCBI Taxonomy" id="1123362"/>
    <lineage>
        <taxon>Bacteria</taxon>
        <taxon>Pseudomonadati</taxon>
        <taxon>Pseudomonadota</taxon>
        <taxon>Alphaproteobacteria</taxon>
        <taxon>Rhodospirillales</taxon>
        <taxon>Thalassobaculaceae</taxon>
        <taxon>Thalassobaculum</taxon>
    </lineage>
</organism>
<gene>
    <name evidence="2" type="ORF">SAMN05660686_03460</name>
</gene>
<evidence type="ECO:0000313" key="2">
    <source>
        <dbReference type="EMBL" id="SDG12044.1"/>
    </source>
</evidence>
<protein>
    <submittedName>
        <fullName evidence="2">Uncharacterized conserved protein, DUF427 family</fullName>
    </submittedName>
</protein>
<dbReference type="AlphaFoldDB" id="A0A8G2BKG3"/>
<evidence type="ECO:0000259" key="1">
    <source>
        <dbReference type="Pfam" id="PF04248"/>
    </source>
</evidence>
<dbReference type="Gene3D" id="2.170.150.40">
    <property type="entry name" value="Domain of unknown function (DUF427)"/>
    <property type="match status" value="1"/>
</dbReference>
<proteinExistence type="predicted"/>
<comment type="caution">
    <text evidence="2">The sequence shown here is derived from an EMBL/GenBank/DDBJ whole genome shotgun (WGS) entry which is preliminary data.</text>
</comment>
<dbReference type="InterPro" id="IPR007361">
    <property type="entry name" value="DUF427"/>
</dbReference>
<keyword evidence="3" id="KW-1185">Reference proteome</keyword>
<dbReference type="PANTHER" id="PTHR34310">
    <property type="entry name" value="DUF427 DOMAIN PROTEIN (AFU_ORTHOLOGUE AFUA_3G02220)"/>
    <property type="match status" value="1"/>
</dbReference>
<accession>A0A8G2BKG3</accession>
<dbReference type="RefSeq" id="WP_093152146.1">
    <property type="nucleotide sequence ID" value="NZ_FNBW01000010.1"/>
</dbReference>
<dbReference type="Proteomes" id="UP000198615">
    <property type="component" value="Unassembled WGS sequence"/>
</dbReference>
<name>A0A8G2BKG3_9PROT</name>
<reference evidence="2 3" key="1">
    <citation type="submission" date="2016-10" db="EMBL/GenBank/DDBJ databases">
        <authorList>
            <person name="Varghese N."/>
            <person name="Submissions S."/>
        </authorList>
    </citation>
    <scope>NUCLEOTIDE SEQUENCE [LARGE SCALE GENOMIC DNA]</scope>
    <source>
        <strain evidence="2 3">DSM 18839</strain>
    </source>
</reference>
<dbReference type="EMBL" id="FNBW01000010">
    <property type="protein sequence ID" value="SDG12044.1"/>
    <property type="molecule type" value="Genomic_DNA"/>
</dbReference>
<evidence type="ECO:0000313" key="3">
    <source>
        <dbReference type="Proteomes" id="UP000198615"/>
    </source>
</evidence>